<keyword evidence="1" id="KW-0472">Membrane</keyword>
<dbReference type="AlphaFoldDB" id="A0A290S7T0"/>
<keyword evidence="1" id="KW-1133">Transmembrane helix</keyword>
<dbReference type="Proteomes" id="UP000016505">
    <property type="component" value="Chromosome I"/>
</dbReference>
<dbReference type="RefSeq" id="WP_010554537.1">
    <property type="nucleotide sequence ID" value="NZ_CP011025.1"/>
</dbReference>
<accession>A0A290S7T0</accession>
<gene>
    <name evidence="2" type="ORF">PARC_a3880</name>
</gene>
<dbReference type="OrthoDB" id="6196671at2"/>
<name>A0A290S7T0_9GAMM</name>
<feature type="transmembrane region" description="Helical" evidence="1">
    <location>
        <begin position="240"/>
        <end position="264"/>
    </location>
</feature>
<evidence type="ECO:0000256" key="1">
    <source>
        <dbReference type="SAM" id="Phobius"/>
    </source>
</evidence>
<keyword evidence="1" id="KW-0812">Transmembrane</keyword>
<dbReference type="EMBL" id="CP011025">
    <property type="protein sequence ID" value="ATC88198.1"/>
    <property type="molecule type" value="Genomic_DNA"/>
</dbReference>
<reference evidence="2 3" key="1">
    <citation type="journal article" date="2012" name="J. Bacteriol.">
        <title>Genome sequences of type strains of seven species of the marine bacterium Pseudoalteromonas.</title>
        <authorList>
            <person name="Xie B.B."/>
            <person name="Shu Y.L."/>
            <person name="Qin Q.L."/>
            <person name="Rong J.C."/>
            <person name="Zhang X.Y."/>
            <person name="Chen X.L."/>
            <person name="Shi M."/>
            <person name="He H.L."/>
            <person name="Zhou B.C."/>
            <person name="Zhang Y.Z."/>
        </authorList>
    </citation>
    <scope>NUCLEOTIDE SEQUENCE [LARGE SCALE GENOMIC DNA]</scope>
    <source>
        <strain evidence="2 3">A 37-1-2</strain>
    </source>
</reference>
<sequence length="274" mass="31276">MNWNQFGYICRVNSSKTLSTEQKDELSTPPHLNMHANSGSHSKLAHNLATQIASQDEATSQKQATYYQCLPELVNEFKFEHKGWLSYLTIVFVIYVLSSLLYQSFVVPTFVEIYSKHTVSLNHVFDDYFTYWYVPIILLVLLLSVIFTVILKLKNVSALTELKPFSGLFKFLIPRQLINEHNSLITTLLFPSNHKEGVKASTPQTEHLAQCELLGLETQEEFKALLKLQLKLLNTHIKSFISKLVIVYGLVIVVSICLFVKAAYQPLFMLGEVL</sequence>
<feature type="transmembrane region" description="Helical" evidence="1">
    <location>
        <begin position="84"/>
        <end position="111"/>
    </location>
</feature>
<evidence type="ECO:0000313" key="3">
    <source>
        <dbReference type="Proteomes" id="UP000016505"/>
    </source>
</evidence>
<organism evidence="2 3">
    <name type="scientific">Pseudoalteromonas arctica A 37-1-2</name>
    <dbReference type="NCBI Taxonomy" id="1117313"/>
    <lineage>
        <taxon>Bacteria</taxon>
        <taxon>Pseudomonadati</taxon>
        <taxon>Pseudomonadota</taxon>
        <taxon>Gammaproteobacteria</taxon>
        <taxon>Alteromonadales</taxon>
        <taxon>Pseudoalteromonadaceae</taxon>
        <taxon>Pseudoalteromonas</taxon>
    </lineage>
</organism>
<feature type="transmembrane region" description="Helical" evidence="1">
    <location>
        <begin position="131"/>
        <end position="153"/>
    </location>
</feature>
<proteinExistence type="predicted"/>
<protein>
    <submittedName>
        <fullName evidence="2">Uncharacterized protein</fullName>
    </submittedName>
</protein>
<evidence type="ECO:0000313" key="2">
    <source>
        <dbReference type="EMBL" id="ATC88198.1"/>
    </source>
</evidence>
<dbReference type="KEGG" id="part:PARC_a3880"/>